<evidence type="ECO:0000256" key="1">
    <source>
        <dbReference type="SAM" id="Phobius"/>
    </source>
</evidence>
<feature type="transmembrane region" description="Helical" evidence="1">
    <location>
        <begin position="37"/>
        <end position="57"/>
    </location>
</feature>
<evidence type="ECO:0000313" key="3">
    <source>
        <dbReference type="Proteomes" id="UP000002727"/>
    </source>
</evidence>
<accession>B6YXS9</accession>
<protein>
    <submittedName>
        <fullName evidence="2">Uncharacterized protein</fullName>
    </submittedName>
</protein>
<reference evidence="2 3" key="1">
    <citation type="journal article" date="2008" name="J. Bacteriol.">
        <title>The complete genome sequence of Thermococcus onnurineus NA1 reveals a mixed heterotrophic and carboxydotrophic metabolism.</title>
        <authorList>
            <person name="Lee H.S."/>
            <person name="Kang S.G."/>
            <person name="Bae S.S."/>
            <person name="Lim J.K."/>
            <person name="Cho Y."/>
            <person name="Kim Y.J."/>
            <person name="Jeon J.H."/>
            <person name="Cha S.S."/>
            <person name="Kwon K.K."/>
            <person name="Kim H.T."/>
            <person name="Park C.J."/>
            <person name="Lee H.W."/>
            <person name="Kim S.I."/>
            <person name="Chun J."/>
            <person name="Colwell R.R."/>
            <person name="Kim S.J."/>
            <person name="Lee J.H."/>
        </authorList>
    </citation>
    <scope>NUCLEOTIDE SEQUENCE [LARGE SCALE GENOMIC DNA]</scope>
    <source>
        <strain evidence="2 3">NA1</strain>
    </source>
</reference>
<dbReference type="PATRIC" id="fig|523850.10.peg.1412"/>
<dbReference type="AlphaFoldDB" id="B6YXS9"/>
<keyword evidence="3" id="KW-1185">Reference proteome</keyword>
<keyword evidence="1" id="KW-1133">Transmembrane helix</keyword>
<dbReference type="HOGENOM" id="CLU_2461946_0_0_2"/>
<dbReference type="EMBL" id="CP000855">
    <property type="protein sequence ID" value="ACJ16892.1"/>
    <property type="molecule type" value="Genomic_DNA"/>
</dbReference>
<dbReference type="RefSeq" id="WP_012572364.1">
    <property type="nucleotide sequence ID" value="NC_011529.1"/>
</dbReference>
<dbReference type="OrthoDB" id="101050at2157"/>
<evidence type="ECO:0000313" key="2">
    <source>
        <dbReference type="EMBL" id="ACJ16892.1"/>
    </source>
</evidence>
<sequence>MKVRAIFFILAFIIMTILASFMWVLFIDLILPLKGRLIPFLVSLPMVLLGGYVAGYCSPCLGLDGEESLTVGILVSVVAFIAMSFFFL</sequence>
<feature type="transmembrane region" description="Helical" evidence="1">
    <location>
        <begin position="69"/>
        <end position="87"/>
    </location>
</feature>
<dbReference type="Proteomes" id="UP000002727">
    <property type="component" value="Chromosome"/>
</dbReference>
<dbReference type="GeneID" id="7018436"/>
<proteinExistence type="predicted"/>
<keyword evidence="1" id="KW-0472">Membrane</keyword>
<feature type="transmembrane region" description="Helical" evidence="1">
    <location>
        <begin position="7"/>
        <end position="31"/>
    </location>
</feature>
<name>B6YXS9_THEON</name>
<gene>
    <name evidence="2" type="ordered locus">TON_1402</name>
</gene>
<organism evidence="2 3">
    <name type="scientific">Thermococcus onnurineus (strain NA1)</name>
    <dbReference type="NCBI Taxonomy" id="523850"/>
    <lineage>
        <taxon>Archaea</taxon>
        <taxon>Methanobacteriati</taxon>
        <taxon>Methanobacteriota</taxon>
        <taxon>Thermococci</taxon>
        <taxon>Thermococcales</taxon>
        <taxon>Thermococcaceae</taxon>
        <taxon>Thermococcus</taxon>
    </lineage>
</organism>
<keyword evidence="1" id="KW-0812">Transmembrane</keyword>
<dbReference type="KEGG" id="ton:TON_1402"/>